<dbReference type="Gene3D" id="3.40.50.620">
    <property type="entry name" value="HUPs"/>
    <property type="match status" value="1"/>
</dbReference>
<keyword evidence="6 7" id="KW-0030">Aminoacyl-tRNA synthetase</keyword>
<dbReference type="GO" id="GO:0000049">
    <property type="term" value="F:tRNA binding"/>
    <property type="evidence" value="ECO:0007669"/>
    <property type="project" value="InterPro"/>
</dbReference>
<comment type="similarity">
    <text evidence="1 7">Belongs to the class-I aminoacyl-tRNA synthetase family. Glutamate--tRNA ligase type 1 subfamily.</text>
</comment>
<organism evidence="10 11">
    <name type="scientific">Proteiniborus ethanoligenes</name>
    <dbReference type="NCBI Taxonomy" id="415015"/>
    <lineage>
        <taxon>Bacteria</taxon>
        <taxon>Bacillati</taxon>
        <taxon>Bacillota</taxon>
        <taxon>Clostridia</taxon>
        <taxon>Eubacteriales</taxon>
        <taxon>Proteiniborus</taxon>
    </lineage>
</organism>
<keyword evidence="7" id="KW-0963">Cytoplasm</keyword>
<evidence type="ECO:0000256" key="3">
    <source>
        <dbReference type="ARBA" id="ARBA00022741"/>
    </source>
</evidence>
<dbReference type="Proteomes" id="UP000198625">
    <property type="component" value="Unassembled WGS sequence"/>
</dbReference>
<dbReference type="RefSeq" id="WP_091731584.1">
    <property type="nucleotide sequence ID" value="NZ_FNQE01000028.1"/>
</dbReference>
<dbReference type="InterPro" id="IPR020751">
    <property type="entry name" value="aa-tRNA-synth_I_codon-bd_sub2"/>
</dbReference>
<dbReference type="PRINTS" id="PR00987">
    <property type="entry name" value="TRNASYNTHGLU"/>
</dbReference>
<feature type="domain" description="Glutamyl/glutaminyl-tRNA synthetase class Ib catalytic" evidence="8">
    <location>
        <begin position="3"/>
        <end position="327"/>
    </location>
</feature>
<dbReference type="CDD" id="cd00808">
    <property type="entry name" value="GluRS_core"/>
    <property type="match status" value="1"/>
</dbReference>
<evidence type="ECO:0000256" key="5">
    <source>
        <dbReference type="ARBA" id="ARBA00022917"/>
    </source>
</evidence>
<evidence type="ECO:0000256" key="1">
    <source>
        <dbReference type="ARBA" id="ARBA00007894"/>
    </source>
</evidence>
<dbReference type="GO" id="GO:0005737">
    <property type="term" value="C:cytoplasm"/>
    <property type="evidence" value="ECO:0007669"/>
    <property type="project" value="UniProtKB-SubCell"/>
</dbReference>
<dbReference type="GO" id="GO:0005524">
    <property type="term" value="F:ATP binding"/>
    <property type="evidence" value="ECO:0007669"/>
    <property type="project" value="UniProtKB-UniRule"/>
</dbReference>
<keyword evidence="3 7" id="KW-0547">Nucleotide-binding</keyword>
<dbReference type="InterPro" id="IPR008925">
    <property type="entry name" value="aa_tRNA-synth_I_cd-bd_sf"/>
</dbReference>
<gene>
    <name evidence="7" type="primary">gltX</name>
    <name evidence="10" type="ORF">SAMN05660462_02388</name>
</gene>
<name>A0A1H3RIB8_9FIRM</name>
<dbReference type="PANTHER" id="PTHR43311:SF2">
    <property type="entry name" value="GLUTAMATE--TRNA LIGASE, MITOCHONDRIAL-RELATED"/>
    <property type="match status" value="1"/>
</dbReference>
<dbReference type="InterPro" id="IPR014729">
    <property type="entry name" value="Rossmann-like_a/b/a_fold"/>
</dbReference>
<evidence type="ECO:0000256" key="4">
    <source>
        <dbReference type="ARBA" id="ARBA00022840"/>
    </source>
</evidence>
<evidence type="ECO:0000256" key="6">
    <source>
        <dbReference type="ARBA" id="ARBA00023146"/>
    </source>
</evidence>
<sequence>MSEVRVRFAPSPTGYLHIGSLRTALYDYLFAKNKGGKYILRIEDTDQSRYMEGAIENMIEVLTWSGVVHDEGVFIEEGKIVQKGEYGPYIQSERLHIYKQYIEELLEKGHAYYCFCHKERLEKIREEQKEKGLMLGYDGHCRDISIEEARERVEAGEEYVIRLKFPKNRDIVFHDIIRGKITINTNDIDDQVLLKSDGFPTYHFAVVVDDHLMKITHIVRGEEWLPSAPKHAYLFEAFGWDTPEFVHLPTVLNKEKKKLSKRHGDVSVEDFRAKGYLPEGLVNYLALVGWSPESNKEFFTMDELIEEFSFERVSNTGGVFDKDKLDWVNEHYIRNKSVDEITELAIPHLLEAGYIAQEDIENRYNWISLIVSTLQERISYVAEIKEQAHFYFCNEIKPENEEVVQMLKGEQVPALIQTFKEELTQIDEIDEEFSTTIMKKIQKATGVKGKNLFMPVRSMLTGQLHGPDLDKIILILGKQNILSRIEYVEKHIL</sequence>
<dbReference type="Pfam" id="PF19269">
    <property type="entry name" value="Anticodon_2"/>
    <property type="match status" value="1"/>
</dbReference>
<dbReference type="AlphaFoldDB" id="A0A1H3RIB8"/>
<feature type="short sequence motif" description="'HIGH' region" evidence="7">
    <location>
        <begin position="10"/>
        <end position="20"/>
    </location>
</feature>
<dbReference type="FunFam" id="3.40.50.620:FF:000045">
    <property type="entry name" value="Glutamate--tRNA ligase, mitochondrial"/>
    <property type="match status" value="1"/>
</dbReference>
<feature type="short sequence motif" description="'KMSKS' region" evidence="7">
    <location>
        <begin position="258"/>
        <end position="262"/>
    </location>
</feature>
<feature type="domain" description="Aminoacyl-tRNA synthetase class I anticodon-binding" evidence="9">
    <location>
        <begin position="341"/>
        <end position="487"/>
    </location>
</feature>
<comment type="cofactor">
    <cofactor evidence="7">
        <name>Zn(2+)</name>
        <dbReference type="ChEBI" id="CHEBI:29105"/>
    </cofactor>
    <text evidence="7">Binds 1 zinc ion per subunit.</text>
</comment>
<dbReference type="Pfam" id="PF00749">
    <property type="entry name" value="tRNA-synt_1c"/>
    <property type="match status" value="1"/>
</dbReference>
<dbReference type="GO" id="GO:0004818">
    <property type="term" value="F:glutamate-tRNA ligase activity"/>
    <property type="evidence" value="ECO:0007669"/>
    <property type="project" value="UniProtKB-UniRule"/>
</dbReference>
<dbReference type="InterPro" id="IPR004527">
    <property type="entry name" value="Glu-tRNA-ligase_bac/mito"/>
</dbReference>
<dbReference type="GO" id="GO:0008270">
    <property type="term" value="F:zinc ion binding"/>
    <property type="evidence" value="ECO:0007669"/>
    <property type="project" value="UniProtKB-UniRule"/>
</dbReference>
<evidence type="ECO:0000256" key="2">
    <source>
        <dbReference type="ARBA" id="ARBA00022598"/>
    </source>
</evidence>
<comment type="subunit">
    <text evidence="7">Monomer.</text>
</comment>
<evidence type="ECO:0000259" key="8">
    <source>
        <dbReference type="Pfam" id="PF00749"/>
    </source>
</evidence>
<dbReference type="GO" id="GO:0006424">
    <property type="term" value="P:glutamyl-tRNA aminoacylation"/>
    <property type="evidence" value="ECO:0007669"/>
    <property type="project" value="UniProtKB-UniRule"/>
</dbReference>
<evidence type="ECO:0000313" key="10">
    <source>
        <dbReference type="EMBL" id="SDZ25542.1"/>
    </source>
</evidence>
<dbReference type="InterPro" id="IPR045462">
    <property type="entry name" value="aa-tRNA-synth_I_cd-bd"/>
</dbReference>
<dbReference type="EMBL" id="FNQE01000028">
    <property type="protein sequence ID" value="SDZ25542.1"/>
    <property type="molecule type" value="Genomic_DNA"/>
</dbReference>
<dbReference type="EC" id="6.1.1.17" evidence="7"/>
<dbReference type="InterPro" id="IPR000924">
    <property type="entry name" value="Glu/Gln-tRNA-synth"/>
</dbReference>
<keyword evidence="7" id="KW-0479">Metal-binding</keyword>
<comment type="catalytic activity">
    <reaction evidence="7">
        <text>tRNA(Glu) + L-glutamate + ATP = L-glutamyl-tRNA(Glu) + AMP + diphosphate</text>
        <dbReference type="Rhea" id="RHEA:23540"/>
        <dbReference type="Rhea" id="RHEA-COMP:9663"/>
        <dbReference type="Rhea" id="RHEA-COMP:9680"/>
        <dbReference type="ChEBI" id="CHEBI:29985"/>
        <dbReference type="ChEBI" id="CHEBI:30616"/>
        <dbReference type="ChEBI" id="CHEBI:33019"/>
        <dbReference type="ChEBI" id="CHEBI:78442"/>
        <dbReference type="ChEBI" id="CHEBI:78520"/>
        <dbReference type="ChEBI" id="CHEBI:456215"/>
        <dbReference type="EC" id="6.1.1.17"/>
    </reaction>
</comment>
<dbReference type="STRING" id="415015.SAMN05660462_02388"/>
<keyword evidence="2 7" id="KW-0436">Ligase</keyword>
<dbReference type="NCBIfam" id="TIGR00464">
    <property type="entry name" value="gltX_bact"/>
    <property type="match status" value="1"/>
</dbReference>
<proteinExistence type="inferred from homology"/>
<feature type="binding site" evidence="7">
    <location>
        <position position="143"/>
    </location>
    <ligand>
        <name>Zn(2+)</name>
        <dbReference type="ChEBI" id="CHEBI:29105"/>
    </ligand>
</feature>
<dbReference type="InterPro" id="IPR049940">
    <property type="entry name" value="GluQ/Sye"/>
</dbReference>
<keyword evidence="7" id="KW-0862">Zinc</keyword>
<reference evidence="10 11" key="1">
    <citation type="submission" date="2016-10" db="EMBL/GenBank/DDBJ databases">
        <authorList>
            <person name="de Groot N.N."/>
        </authorList>
    </citation>
    <scope>NUCLEOTIDE SEQUENCE [LARGE SCALE GENOMIC DNA]</scope>
    <source>
        <strain evidence="10 11">DSM 21650</strain>
    </source>
</reference>
<dbReference type="OrthoDB" id="9807503at2"/>
<accession>A0A1H3RIB8</accession>
<comment type="subcellular location">
    <subcellularLocation>
        <location evidence="7">Cytoplasm</location>
    </subcellularLocation>
</comment>
<feature type="binding site" evidence="7">
    <location>
        <position position="261"/>
    </location>
    <ligand>
        <name>ATP</name>
        <dbReference type="ChEBI" id="CHEBI:30616"/>
    </ligand>
</feature>
<keyword evidence="5 7" id="KW-0648">Protein biosynthesis</keyword>
<feature type="binding site" evidence="7">
    <location>
        <position position="116"/>
    </location>
    <ligand>
        <name>Zn(2+)</name>
        <dbReference type="ChEBI" id="CHEBI:29105"/>
    </ligand>
</feature>
<evidence type="ECO:0000313" key="11">
    <source>
        <dbReference type="Proteomes" id="UP000198625"/>
    </source>
</evidence>
<dbReference type="SUPFAM" id="SSF52374">
    <property type="entry name" value="Nucleotidylyl transferase"/>
    <property type="match status" value="1"/>
</dbReference>
<dbReference type="PANTHER" id="PTHR43311">
    <property type="entry name" value="GLUTAMATE--TRNA LIGASE"/>
    <property type="match status" value="1"/>
</dbReference>
<feature type="binding site" evidence="7">
    <location>
        <position position="141"/>
    </location>
    <ligand>
        <name>Zn(2+)</name>
        <dbReference type="ChEBI" id="CHEBI:29105"/>
    </ligand>
</feature>
<dbReference type="InterPro" id="IPR033910">
    <property type="entry name" value="GluRS_core"/>
</dbReference>
<feature type="binding site" evidence="7">
    <location>
        <position position="114"/>
    </location>
    <ligand>
        <name>Zn(2+)</name>
        <dbReference type="ChEBI" id="CHEBI:29105"/>
    </ligand>
</feature>
<protein>
    <recommendedName>
        <fullName evidence="7">Glutamate--tRNA ligase</fullName>
        <ecNumber evidence="7">6.1.1.17</ecNumber>
    </recommendedName>
    <alternativeName>
        <fullName evidence="7">Glutamyl-tRNA synthetase</fullName>
        <shortName evidence="7">GluRS</shortName>
    </alternativeName>
</protein>
<evidence type="ECO:0000259" key="9">
    <source>
        <dbReference type="Pfam" id="PF19269"/>
    </source>
</evidence>
<keyword evidence="11" id="KW-1185">Reference proteome</keyword>
<comment type="function">
    <text evidence="7">Catalyzes the attachment of glutamate to tRNA(Glu) in a two-step reaction: glutamate is first activated by ATP to form Glu-AMP and then transferred to the acceptor end of tRNA(Glu).</text>
</comment>
<dbReference type="Gene3D" id="1.10.10.350">
    <property type="match status" value="1"/>
</dbReference>
<dbReference type="InterPro" id="IPR020058">
    <property type="entry name" value="Glu/Gln-tRNA-synth_Ib_cat-dom"/>
</dbReference>
<evidence type="ECO:0000256" key="7">
    <source>
        <dbReference type="HAMAP-Rule" id="MF_00022"/>
    </source>
</evidence>
<dbReference type="HAMAP" id="MF_00022">
    <property type="entry name" value="Glu_tRNA_synth_type1"/>
    <property type="match status" value="1"/>
</dbReference>
<dbReference type="SUPFAM" id="SSF48163">
    <property type="entry name" value="An anticodon-binding domain of class I aminoacyl-tRNA synthetases"/>
    <property type="match status" value="1"/>
</dbReference>
<keyword evidence="4 7" id="KW-0067">ATP-binding</keyword>